<dbReference type="CDD" id="cd23992">
    <property type="entry name" value="PBP_GOBP"/>
    <property type="match status" value="1"/>
</dbReference>
<dbReference type="Gene3D" id="1.10.238.20">
    <property type="entry name" value="Pheromone/general odorant binding protein domain"/>
    <property type="match status" value="1"/>
</dbReference>
<dbReference type="InterPro" id="IPR036728">
    <property type="entry name" value="PBP_GOBP_sf"/>
</dbReference>
<dbReference type="InterPro" id="IPR006170">
    <property type="entry name" value="PBP/GOBP"/>
</dbReference>
<gene>
    <name evidence="1" type="ORF">TBIB3V08_LOCUS10380</name>
</gene>
<name>A0A7R9I574_9NEOP</name>
<protein>
    <submittedName>
        <fullName evidence="1">Uncharacterized protein</fullName>
    </submittedName>
</protein>
<organism evidence="1">
    <name type="scientific">Timema bartmani</name>
    <dbReference type="NCBI Taxonomy" id="61472"/>
    <lineage>
        <taxon>Eukaryota</taxon>
        <taxon>Metazoa</taxon>
        <taxon>Ecdysozoa</taxon>
        <taxon>Arthropoda</taxon>
        <taxon>Hexapoda</taxon>
        <taxon>Insecta</taxon>
        <taxon>Pterygota</taxon>
        <taxon>Neoptera</taxon>
        <taxon>Polyneoptera</taxon>
        <taxon>Phasmatodea</taxon>
        <taxon>Timematodea</taxon>
        <taxon>Timematoidea</taxon>
        <taxon>Timematidae</taxon>
        <taxon>Timema</taxon>
    </lineage>
</organism>
<sequence length="141" mass="16231">MTHIGGCLVKGITLTTDWSAEYREFVVRSKSSVLRCLLYCMMENMNMFGPDRTTLDPISSVRHAGPYLENYDQEKMIKCIDQVNLMEFKDNARARCDKSAIFLTCFNKGIFRLSWEHLLMEAAERCKKKLGIQSCKTETLA</sequence>
<dbReference type="EMBL" id="OD569561">
    <property type="protein sequence ID" value="CAD7448087.1"/>
    <property type="molecule type" value="Genomic_DNA"/>
</dbReference>
<dbReference type="GO" id="GO:0005549">
    <property type="term" value="F:odorant binding"/>
    <property type="evidence" value="ECO:0007669"/>
    <property type="project" value="InterPro"/>
</dbReference>
<proteinExistence type="predicted"/>
<accession>A0A7R9I574</accession>
<dbReference type="Pfam" id="PF01395">
    <property type="entry name" value="PBP_GOBP"/>
    <property type="match status" value="1"/>
</dbReference>
<dbReference type="SUPFAM" id="SSF47565">
    <property type="entry name" value="Insect pheromone/odorant-binding proteins"/>
    <property type="match status" value="1"/>
</dbReference>
<dbReference type="AlphaFoldDB" id="A0A7R9I574"/>
<evidence type="ECO:0000313" key="1">
    <source>
        <dbReference type="EMBL" id="CAD7448087.1"/>
    </source>
</evidence>
<reference evidence="1" key="1">
    <citation type="submission" date="2020-11" db="EMBL/GenBank/DDBJ databases">
        <authorList>
            <person name="Tran Van P."/>
        </authorList>
    </citation>
    <scope>NUCLEOTIDE SEQUENCE</scope>
</reference>